<keyword evidence="2" id="KW-1185">Reference proteome</keyword>
<evidence type="ECO:0000313" key="2">
    <source>
        <dbReference type="Proteomes" id="UP000655225"/>
    </source>
</evidence>
<accession>A0A834Z3U8</accession>
<reference evidence="1 2" key="1">
    <citation type="submission" date="2020-04" db="EMBL/GenBank/DDBJ databases">
        <title>Plant Genome Project.</title>
        <authorList>
            <person name="Zhang R.-G."/>
        </authorList>
    </citation>
    <scope>NUCLEOTIDE SEQUENCE [LARGE SCALE GENOMIC DNA]</scope>
    <source>
        <strain evidence="1">YNK0</strain>
        <tissue evidence="1">Leaf</tissue>
    </source>
</reference>
<organism evidence="1 2">
    <name type="scientific">Tetracentron sinense</name>
    <name type="common">Spur-leaf</name>
    <dbReference type="NCBI Taxonomy" id="13715"/>
    <lineage>
        <taxon>Eukaryota</taxon>
        <taxon>Viridiplantae</taxon>
        <taxon>Streptophyta</taxon>
        <taxon>Embryophyta</taxon>
        <taxon>Tracheophyta</taxon>
        <taxon>Spermatophyta</taxon>
        <taxon>Magnoliopsida</taxon>
        <taxon>Trochodendrales</taxon>
        <taxon>Trochodendraceae</taxon>
        <taxon>Tetracentron</taxon>
    </lineage>
</organism>
<gene>
    <name evidence="1" type="ORF">HHK36_017036</name>
</gene>
<evidence type="ECO:0000313" key="1">
    <source>
        <dbReference type="EMBL" id="KAF8398111.1"/>
    </source>
</evidence>
<dbReference type="AlphaFoldDB" id="A0A834Z3U8"/>
<name>A0A834Z3U8_TETSI</name>
<sequence>MDRSKEAIKEAMGGQRYERRDSLDPITLRDIDECNEWLIGSMQELVYEDDDLTWTKLQRLLEQVNNEPDILGPTLTCKGEVQVEACEELLKKNHYFHQMR</sequence>
<dbReference type="EMBL" id="JABCRI010000011">
    <property type="protein sequence ID" value="KAF8398111.1"/>
    <property type="molecule type" value="Genomic_DNA"/>
</dbReference>
<proteinExistence type="predicted"/>
<dbReference type="Proteomes" id="UP000655225">
    <property type="component" value="Unassembled WGS sequence"/>
</dbReference>
<comment type="caution">
    <text evidence="1">The sequence shown here is derived from an EMBL/GenBank/DDBJ whole genome shotgun (WGS) entry which is preliminary data.</text>
</comment>
<protein>
    <submittedName>
        <fullName evidence="1">Uncharacterized protein</fullName>
    </submittedName>
</protein>
<dbReference type="OrthoDB" id="1745734at2759"/>